<dbReference type="AlphaFoldDB" id="A0AAV7N864"/>
<keyword evidence="3" id="KW-1185">Reference proteome</keyword>
<feature type="region of interest" description="Disordered" evidence="1">
    <location>
        <begin position="1"/>
        <end position="160"/>
    </location>
</feature>
<feature type="compositionally biased region" description="Polar residues" evidence="1">
    <location>
        <begin position="125"/>
        <end position="135"/>
    </location>
</feature>
<evidence type="ECO:0000256" key="1">
    <source>
        <dbReference type="SAM" id="MobiDB-lite"/>
    </source>
</evidence>
<evidence type="ECO:0000313" key="2">
    <source>
        <dbReference type="EMBL" id="KAJ1112266.1"/>
    </source>
</evidence>
<accession>A0AAV7N864</accession>
<organism evidence="2 3">
    <name type="scientific">Pleurodeles waltl</name>
    <name type="common">Iberian ribbed newt</name>
    <dbReference type="NCBI Taxonomy" id="8319"/>
    <lineage>
        <taxon>Eukaryota</taxon>
        <taxon>Metazoa</taxon>
        <taxon>Chordata</taxon>
        <taxon>Craniata</taxon>
        <taxon>Vertebrata</taxon>
        <taxon>Euteleostomi</taxon>
        <taxon>Amphibia</taxon>
        <taxon>Batrachia</taxon>
        <taxon>Caudata</taxon>
        <taxon>Salamandroidea</taxon>
        <taxon>Salamandridae</taxon>
        <taxon>Pleurodelinae</taxon>
        <taxon>Pleurodeles</taxon>
    </lineage>
</organism>
<gene>
    <name evidence="2" type="ORF">NDU88_000534</name>
</gene>
<evidence type="ECO:0000313" key="3">
    <source>
        <dbReference type="Proteomes" id="UP001066276"/>
    </source>
</evidence>
<protein>
    <recommendedName>
        <fullName evidence="4">Basic proline-rich protein-like</fullName>
    </recommendedName>
</protein>
<reference evidence="2" key="1">
    <citation type="journal article" date="2022" name="bioRxiv">
        <title>Sequencing and chromosome-scale assembly of the giantPleurodeles waltlgenome.</title>
        <authorList>
            <person name="Brown T."/>
            <person name="Elewa A."/>
            <person name="Iarovenko S."/>
            <person name="Subramanian E."/>
            <person name="Araus A.J."/>
            <person name="Petzold A."/>
            <person name="Susuki M."/>
            <person name="Suzuki K.-i.T."/>
            <person name="Hayashi T."/>
            <person name="Toyoda A."/>
            <person name="Oliveira C."/>
            <person name="Osipova E."/>
            <person name="Leigh N.D."/>
            <person name="Simon A."/>
            <person name="Yun M.H."/>
        </authorList>
    </citation>
    <scope>NUCLEOTIDE SEQUENCE</scope>
    <source>
        <strain evidence="2">20211129_DDA</strain>
        <tissue evidence="2">Liver</tissue>
    </source>
</reference>
<feature type="region of interest" description="Disordered" evidence="1">
    <location>
        <begin position="183"/>
        <end position="213"/>
    </location>
</feature>
<evidence type="ECO:0008006" key="4">
    <source>
        <dbReference type="Google" id="ProtNLM"/>
    </source>
</evidence>
<sequence>MQGGGLGQTVAPRTADPPSFQSFHLPGPPLIRGAPEQSPAPVGRFDGRPGPTSPEARLPRPPGPAMSREGQSGPGGPPGDRRSLSPLALPSPGPPLVRRDPEPAPAPAGRSDGREGSTLPKRLFQSRTRSLSHTGPSLVWGGQPRKHGLSPPLTAHARPLPLGPAEPLRLFLDDPLLCRATFSPRSAEERMQPPGRRLRIRSLSGGPKVGGTP</sequence>
<dbReference type="EMBL" id="JANPWB010000012">
    <property type="protein sequence ID" value="KAJ1112266.1"/>
    <property type="molecule type" value="Genomic_DNA"/>
</dbReference>
<dbReference type="Proteomes" id="UP001066276">
    <property type="component" value="Chromosome 8"/>
</dbReference>
<proteinExistence type="predicted"/>
<name>A0AAV7N864_PLEWA</name>
<comment type="caution">
    <text evidence="2">The sequence shown here is derived from an EMBL/GenBank/DDBJ whole genome shotgun (WGS) entry which is preliminary data.</text>
</comment>